<evidence type="ECO:0000256" key="1">
    <source>
        <dbReference type="SAM" id="MobiDB-lite"/>
    </source>
</evidence>
<protein>
    <recommendedName>
        <fullName evidence="3">DUF2062 domain-containing protein</fullName>
    </recommendedName>
</protein>
<name>A0A2P6PKC3_ROSCH</name>
<evidence type="ECO:0000313" key="4">
    <source>
        <dbReference type="EMBL" id="PRQ22377.1"/>
    </source>
</evidence>
<keyword evidence="2" id="KW-0472">Membrane</keyword>
<organism evidence="4 5">
    <name type="scientific">Rosa chinensis</name>
    <name type="common">China rose</name>
    <dbReference type="NCBI Taxonomy" id="74649"/>
    <lineage>
        <taxon>Eukaryota</taxon>
        <taxon>Viridiplantae</taxon>
        <taxon>Streptophyta</taxon>
        <taxon>Embryophyta</taxon>
        <taxon>Tracheophyta</taxon>
        <taxon>Spermatophyta</taxon>
        <taxon>Magnoliopsida</taxon>
        <taxon>eudicotyledons</taxon>
        <taxon>Gunneridae</taxon>
        <taxon>Pentapetalae</taxon>
        <taxon>rosids</taxon>
        <taxon>fabids</taxon>
        <taxon>Rosales</taxon>
        <taxon>Rosaceae</taxon>
        <taxon>Rosoideae</taxon>
        <taxon>Rosoideae incertae sedis</taxon>
        <taxon>Rosa</taxon>
    </lineage>
</organism>
<feature type="transmembrane region" description="Helical" evidence="2">
    <location>
        <begin position="129"/>
        <end position="151"/>
    </location>
</feature>
<keyword evidence="5" id="KW-1185">Reference proteome</keyword>
<dbReference type="Proteomes" id="UP000238479">
    <property type="component" value="Chromosome 6"/>
</dbReference>
<keyword evidence="2" id="KW-0812">Transmembrane</keyword>
<feature type="transmembrane region" description="Helical" evidence="2">
    <location>
        <begin position="71"/>
        <end position="90"/>
    </location>
</feature>
<reference evidence="4 5" key="1">
    <citation type="journal article" date="2018" name="Nat. Genet.">
        <title>The Rosa genome provides new insights in the design of modern roses.</title>
        <authorList>
            <person name="Bendahmane M."/>
        </authorList>
    </citation>
    <scope>NUCLEOTIDE SEQUENCE [LARGE SCALE GENOMIC DNA]</scope>
    <source>
        <strain evidence="5">cv. Old Blush</strain>
    </source>
</reference>
<feature type="compositionally biased region" description="Basic and acidic residues" evidence="1">
    <location>
        <begin position="174"/>
        <end position="183"/>
    </location>
</feature>
<dbReference type="PANTHER" id="PTHR35102">
    <property type="entry name" value="E3 UBIQUITIN-PROTEIN LIGASE"/>
    <property type="match status" value="1"/>
</dbReference>
<comment type="caution">
    <text evidence="4">The sequence shown here is derived from an EMBL/GenBank/DDBJ whole genome shotgun (WGS) entry which is preliminary data.</text>
</comment>
<dbReference type="OMA" id="GHASHEV"/>
<dbReference type="AlphaFoldDB" id="A0A2P6PKC3"/>
<sequence>MANIGLLTIWLNKKIVEPLLEILRKGAEPKLLAFSAALGFTIGLFPICGTTVIICGLAIASLGSHCHAPTVMVINLIATPIELSLMVPFLRFGEYVSGGPHFPLTSDALKKVLTLQASHEVLLSIAHALLGWLVAAPFIFAAVYILSLPLFKVLVHKFSTRPLSPKRSLSPTEGRLKDDEKEI</sequence>
<proteinExistence type="predicted"/>
<accession>A0A2P6PKC3</accession>
<gene>
    <name evidence="4" type="ORF">RchiOBHm_Chr6g0249591</name>
</gene>
<dbReference type="Gramene" id="PRQ22377">
    <property type="protein sequence ID" value="PRQ22377"/>
    <property type="gene ID" value="RchiOBHm_Chr6g0249591"/>
</dbReference>
<evidence type="ECO:0000313" key="5">
    <source>
        <dbReference type="Proteomes" id="UP000238479"/>
    </source>
</evidence>
<keyword evidence="2" id="KW-1133">Transmembrane helix</keyword>
<dbReference type="Pfam" id="PF09835">
    <property type="entry name" value="DUF2062"/>
    <property type="match status" value="1"/>
</dbReference>
<dbReference type="InterPro" id="IPR018639">
    <property type="entry name" value="DUF2062"/>
</dbReference>
<feature type="transmembrane region" description="Helical" evidence="2">
    <location>
        <begin position="31"/>
        <end position="59"/>
    </location>
</feature>
<dbReference type="EMBL" id="PDCK01000044">
    <property type="protein sequence ID" value="PRQ22377.1"/>
    <property type="molecule type" value="Genomic_DNA"/>
</dbReference>
<feature type="region of interest" description="Disordered" evidence="1">
    <location>
        <begin position="162"/>
        <end position="183"/>
    </location>
</feature>
<dbReference type="PANTHER" id="PTHR35102:SF1">
    <property type="entry name" value="E3 UBIQUITIN-PROTEIN LIGASE"/>
    <property type="match status" value="1"/>
</dbReference>
<feature type="domain" description="DUF2062" evidence="3">
    <location>
        <begin position="19"/>
        <end position="157"/>
    </location>
</feature>
<evidence type="ECO:0000259" key="3">
    <source>
        <dbReference type="Pfam" id="PF09835"/>
    </source>
</evidence>
<evidence type="ECO:0000256" key="2">
    <source>
        <dbReference type="SAM" id="Phobius"/>
    </source>
</evidence>